<keyword evidence="2" id="KW-1185">Reference proteome</keyword>
<protein>
    <submittedName>
        <fullName evidence="1">Uncharacterized protein</fullName>
    </submittedName>
</protein>
<dbReference type="PANTHER" id="PTHR12242">
    <property type="entry name" value="OS02G0130600 PROTEIN-RELATED"/>
    <property type="match status" value="1"/>
</dbReference>
<evidence type="ECO:0000313" key="2">
    <source>
        <dbReference type="Proteomes" id="UP000186817"/>
    </source>
</evidence>
<sequence length="508" mass="56499">MAADGFEGGCGRQCWLEVLRKTLFGEDVAQLGVLEAVVISLEAENAGTPTPDAPPDAVLPFTQPAAARGILQPGEKFDILEFLGSGALGGVFKTSLKGPQHILRMWDAYVMRMLVSDKLVCSAWEVGARLAHGTRAFLAKGPPASVDRAVDLWAFAVTGHFALTAHRGARSFVENRLERLQQAAAFLQRFLVMGFRQELRRIKKIGQRKAALRAVQKAAAMDRLGLSVDVLPWEPGDWPKAFATSPYMSTKALVIYRGIVAVVLIGHALVHFVKWWPQDGVLYWIYLSRWITTLEVIEEILYFVVTLWAAKRLGVNAPSDPVPFMVKVVIALFCALMPASVLSTILYYATQPFPPPGVPYVSLFVHGGDVILLHLTFFLSRFPFSIRKIGWIALVGWTYTVWSLIHFFAKIGRPEREPCEPAPLNECPIYEPLDWRYPLRTSILVALGALVGPPLFGSLYVFLTGARDRCDTGAKELRERQLLEPYQAALEEAIAQKCREIEQQAIEL</sequence>
<name>A0A1Q9CRY2_SYMMI</name>
<dbReference type="AlphaFoldDB" id="A0A1Q9CRY2"/>
<proteinExistence type="predicted"/>
<reference evidence="1 2" key="1">
    <citation type="submission" date="2016-02" db="EMBL/GenBank/DDBJ databases">
        <title>Genome analysis of coral dinoflagellate symbionts highlights evolutionary adaptations to a symbiotic lifestyle.</title>
        <authorList>
            <person name="Aranda M."/>
            <person name="Li Y."/>
            <person name="Liew Y.J."/>
            <person name="Baumgarten S."/>
            <person name="Simakov O."/>
            <person name="Wilson M."/>
            <person name="Piel J."/>
            <person name="Ashoor H."/>
            <person name="Bougouffa S."/>
            <person name="Bajic V.B."/>
            <person name="Ryu T."/>
            <person name="Ravasi T."/>
            <person name="Bayer T."/>
            <person name="Micklem G."/>
            <person name="Kim H."/>
            <person name="Bhak J."/>
            <person name="Lajeunesse T.C."/>
            <person name="Voolstra C.R."/>
        </authorList>
    </citation>
    <scope>NUCLEOTIDE SEQUENCE [LARGE SCALE GENOMIC DNA]</scope>
    <source>
        <strain evidence="1 2">CCMP2467</strain>
    </source>
</reference>
<dbReference type="EMBL" id="LSRX01000963">
    <property type="protein sequence ID" value="OLP85679.1"/>
    <property type="molecule type" value="Genomic_DNA"/>
</dbReference>
<organism evidence="1 2">
    <name type="scientific">Symbiodinium microadriaticum</name>
    <name type="common">Dinoflagellate</name>
    <name type="synonym">Zooxanthella microadriatica</name>
    <dbReference type="NCBI Taxonomy" id="2951"/>
    <lineage>
        <taxon>Eukaryota</taxon>
        <taxon>Sar</taxon>
        <taxon>Alveolata</taxon>
        <taxon>Dinophyceae</taxon>
        <taxon>Suessiales</taxon>
        <taxon>Symbiodiniaceae</taxon>
        <taxon>Symbiodinium</taxon>
    </lineage>
</organism>
<accession>A0A1Q9CRY2</accession>
<dbReference type="GO" id="GO:0016020">
    <property type="term" value="C:membrane"/>
    <property type="evidence" value="ECO:0007669"/>
    <property type="project" value="TreeGrafter"/>
</dbReference>
<dbReference type="OrthoDB" id="419711at2759"/>
<dbReference type="Proteomes" id="UP000186817">
    <property type="component" value="Unassembled WGS sequence"/>
</dbReference>
<comment type="caution">
    <text evidence="1">The sequence shown here is derived from an EMBL/GenBank/DDBJ whole genome shotgun (WGS) entry which is preliminary data.</text>
</comment>
<gene>
    <name evidence="1" type="ORF">AK812_SmicGene33317</name>
</gene>
<evidence type="ECO:0000313" key="1">
    <source>
        <dbReference type="EMBL" id="OLP85679.1"/>
    </source>
</evidence>